<feature type="transmembrane region" description="Helical" evidence="10">
    <location>
        <begin position="632"/>
        <end position="652"/>
    </location>
</feature>
<evidence type="ECO:0000256" key="6">
    <source>
        <dbReference type="ARBA" id="ARBA00022927"/>
    </source>
</evidence>
<feature type="transmembrane region" description="Helical" evidence="10">
    <location>
        <begin position="714"/>
        <end position="734"/>
    </location>
</feature>
<evidence type="ECO:0000256" key="4">
    <source>
        <dbReference type="ARBA" id="ARBA00022692"/>
    </source>
</evidence>
<proteinExistence type="inferred from homology"/>
<organism evidence="11 12">
    <name type="scientific">Pyricularia oryzae</name>
    <name type="common">Rice blast fungus</name>
    <name type="synonym">Magnaporthe oryzae</name>
    <dbReference type="NCBI Taxonomy" id="318829"/>
    <lineage>
        <taxon>Eukaryota</taxon>
        <taxon>Fungi</taxon>
        <taxon>Dikarya</taxon>
        <taxon>Ascomycota</taxon>
        <taxon>Pezizomycotina</taxon>
        <taxon>Sordariomycetes</taxon>
        <taxon>Sordariomycetidae</taxon>
        <taxon>Magnaporthales</taxon>
        <taxon>Pyriculariaceae</taxon>
        <taxon>Pyricularia</taxon>
    </lineage>
</organism>
<evidence type="ECO:0008006" key="13">
    <source>
        <dbReference type="Google" id="ProtNLM"/>
    </source>
</evidence>
<feature type="transmembrane region" description="Helical" evidence="10">
    <location>
        <begin position="452"/>
        <end position="470"/>
    </location>
</feature>
<keyword evidence="3" id="KW-0813">Transport</keyword>
<evidence type="ECO:0000256" key="3">
    <source>
        <dbReference type="ARBA" id="ARBA00022448"/>
    </source>
</evidence>
<evidence type="ECO:0000256" key="2">
    <source>
        <dbReference type="ARBA" id="ARBA00008807"/>
    </source>
</evidence>
<keyword evidence="5" id="KW-0571">Peptide transport</keyword>
<feature type="transmembrane region" description="Helical" evidence="10">
    <location>
        <begin position="755"/>
        <end position="775"/>
    </location>
</feature>
<evidence type="ECO:0000256" key="5">
    <source>
        <dbReference type="ARBA" id="ARBA00022856"/>
    </source>
</evidence>
<feature type="transmembrane region" description="Helical" evidence="10">
    <location>
        <begin position="887"/>
        <end position="910"/>
    </location>
</feature>
<sequence>MTEPKKANEAMPPEMVDLTPSDSVLSPSATRVETGTEEKHATVRTTRTLTGNTAAMSPSTTRDEPVAFEEIAAAPTTVESPQREDIEEIVEKMRDGAAGITPEMRAKVEAYYGRKAEEENLAPSADVVYILDKIALMSEEQAMEILVKAIDFHSIDPNFPGATMAKIKMLVQGQKASGLDPADYDFDLKTEAAIIHYHSPYPEVRSVTMPGDDPNTPCETFRAYFLGLIFTAGCTAINTFFSPRQPSIEIKAQVMQLLLAPCGKFMAKVSPDWGFTLRGTRYTLNPGPWTYKEQVLATIMFTIANNVGNVYYVYLVQRMPQYLGNTWVTFSYEIVLALATQFFGLGFAGLLRRFVVYPVTAIFPKVFPALALNRALVLPEKKGEVINGWKASRYRFFLTAFVLMFFYFWIPNYLFKAVRSFNWMTWIAPENFTLGMITGFWGGMGFNPLPTFDYNVAGSSILVTPWFSAIQQYSMRILSGLIIIGMYWGNMYWSAYMPINSNEAFDNTGVKYNVTRILNDDRTSINLDKYQEYGPPFFSGANVFGQGAWFAWYPMTLFSVTIQYWDSIKRSGIDMWKGIRHRKSIYESYDDPHTRLMSVYPEVPDWWFLAVLLTSLALGIIALQVWPVSLPVWSLFAVVGISAIMLVPSVLIMASANVTMGFNVLFQLLGGIWFVGNPEALILVVAFGQNFDAQAHDYISDQKMGHYAKVPPRAVFRAQMIAVFINCFIFVGMLDWMVLNYNDGTLCQWNNAQHFVCTNAVLVYASSIVYGAFGVRNMFELYPVLPYCFLIGALVGIVWGVGRRFGGRLRSYLQRSSSERHFHSLDRWVLGPASHLYWFDPAVAWAGALNWTGGNNLSYATVGIYLSFFFMYHVKRHYGAWWEKYNYLLEAGFGVGIAISATIQTFGLVMTRTELPWWGNTVTMAGVDYRAYNQNATLLPLPEAGFFGPTSDQYPMRFS</sequence>
<dbReference type="PANTHER" id="PTHR22601">
    <property type="entry name" value="ISP4 LIKE PROTEIN"/>
    <property type="match status" value="1"/>
</dbReference>
<evidence type="ECO:0000256" key="7">
    <source>
        <dbReference type="ARBA" id="ARBA00022989"/>
    </source>
</evidence>
<evidence type="ECO:0000256" key="1">
    <source>
        <dbReference type="ARBA" id="ARBA00004141"/>
    </source>
</evidence>
<dbReference type="GO" id="GO:0015031">
    <property type="term" value="P:protein transport"/>
    <property type="evidence" value="ECO:0007669"/>
    <property type="project" value="UniProtKB-KW"/>
</dbReference>
<protein>
    <recommendedName>
        <fullName evidence="13">Oligopeptide transporter 2</fullName>
    </recommendedName>
</protein>
<reference evidence="11 12" key="1">
    <citation type="journal article" date="2019" name="Mol. Biol. Evol.">
        <title>Blast fungal genomes show frequent chromosomal changes, gene gains and losses, and effector gene turnover.</title>
        <authorList>
            <person name="Gomez Luciano L.B."/>
            <person name="Jason Tsai I."/>
            <person name="Chuma I."/>
            <person name="Tosa Y."/>
            <person name="Chen Y.H."/>
            <person name="Li J.Y."/>
            <person name="Li M.Y."/>
            <person name="Jade Lu M.Y."/>
            <person name="Nakayashiki H."/>
            <person name="Li W.H."/>
        </authorList>
    </citation>
    <scope>NUCLEOTIDE SEQUENCE [LARGE SCALE GENOMIC DNA]</scope>
    <source>
        <strain evidence="11">MZ5-1-6</strain>
    </source>
</reference>
<dbReference type="EMBL" id="CP034207">
    <property type="protein sequence ID" value="QBZ60840.1"/>
    <property type="molecule type" value="Genomic_DNA"/>
</dbReference>
<dbReference type="AlphaFoldDB" id="A0A4P7NG11"/>
<feature type="compositionally biased region" description="Polar residues" evidence="9">
    <location>
        <begin position="20"/>
        <end position="33"/>
    </location>
</feature>
<feature type="transmembrane region" description="Helical" evidence="10">
    <location>
        <begin position="295"/>
        <end position="315"/>
    </location>
</feature>
<feature type="compositionally biased region" description="Low complexity" evidence="9">
    <location>
        <begin position="43"/>
        <end position="55"/>
    </location>
</feature>
<feature type="transmembrane region" description="Helical" evidence="10">
    <location>
        <begin position="223"/>
        <end position="241"/>
    </location>
</feature>
<comment type="similarity">
    <text evidence="2">Belongs to the oligopeptide OPT transporter family.</text>
</comment>
<feature type="transmembrane region" description="Helical" evidence="10">
    <location>
        <begin position="327"/>
        <end position="347"/>
    </location>
</feature>
<dbReference type="Pfam" id="PF03169">
    <property type="entry name" value="OPT"/>
    <property type="match status" value="1"/>
</dbReference>
<evidence type="ECO:0000256" key="10">
    <source>
        <dbReference type="SAM" id="Phobius"/>
    </source>
</evidence>
<dbReference type="NCBIfam" id="TIGR00727">
    <property type="entry name" value="ISP4_OPT"/>
    <property type="match status" value="1"/>
</dbReference>
<feature type="transmembrane region" description="Helical" evidence="10">
    <location>
        <begin position="477"/>
        <end position="495"/>
    </location>
</feature>
<dbReference type="NCBIfam" id="TIGR00728">
    <property type="entry name" value="OPT_sfam"/>
    <property type="match status" value="1"/>
</dbReference>
<evidence type="ECO:0000313" key="12">
    <source>
        <dbReference type="Proteomes" id="UP000294847"/>
    </source>
</evidence>
<dbReference type="Proteomes" id="UP000294847">
    <property type="component" value="Chromosome 4"/>
</dbReference>
<feature type="transmembrane region" description="Helical" evidence="10">
    <location>
        <begin position="664"/>
        <end position="687"/>
    </location>
</feature>
<dbReference type="GO" id="GO:0016020">
    <property type="term" value="C:membrane"/>
    <property type="evidence" value="ECO:0007669"/>
    <property type="project" value="UniProtKB-SubCell"/>
</dbReference>
<feature type="transmembrane region" description="Helical" evidence="10">
    <location>
        <begin position="354"/>
        <end position="376"/>
    </location>
</feature>
<dbReference type="InterPro" id="IPR004813">
    <property type="entry name" value="OPT"/>
</dbReference>
<evidence type="ECO:0000256" key="8">
    <source>
        <dbReference type="ARBA" id="ARBA00023136"/>
    </source>
</evidence>
<keyword evidence="8 10" id="KW-0472">Membrane</keyword>
<gene>
    <name evidence="11" type="ORF">PoMZ_07783</name>
</gene>
<feature type="transmembrane region" description="Helical" evidence="10">
    <location>
        <begin position="857"/>
        <end position="875"/>
    </location>
</feature>
<feature type="region of interest" description="Disordered" evidence="9">
    <location>
        <begin position="1"/>
        <end position="63"/>
    </location>
</feature>
<evidence type="ECO:0000256" key="9">
    <source>
        <dbReference type="SAM" id="MobiDB-lite"/>
    </source>
</evidence>
<name>A0A4P7NG11_PYROR</name>
<comment type="subcellular location">
    <subcellularLocation>
        <location evidence="1">Membrane</location>
        <topology evidence="1">Multi-pass membrane protein</topology>
    </subcellularLocation>
</comment>
<keyword evidence="6" id="KW-0653">Protein transport</keyword>
<keyword evidence="7 10" id="KW-1133">Transmembrane helix</keyword>
<feature type="transmembrane region" description="Helical" evidence="10">
    <location>
        <begin position="396"/>
        <end position="415"/>
    </location>
</feature>
<accession>A0A4P7NG11</accession>
<feature type="transmembrane region" description="Helical" evidence="10">
    <location>
        <begin position="606"/>
        <end position="626"/>
    </location>
</feature>
<feature type="transmembrane region" description="Helical" evidence="10">
    <location>
        <begin position="781"/>
        <end position="801"/>
    </location>
</feature>
<dbReference type="InterPro" id="IPR004648">
    <property type="entry name" value="Oligpept_transpt"/>
</dbReference>
<dbReference type="GO" id="GO:0035673">
    <property type="term" value="F:oligopeptide transmembrane transporter activity"/>
    <property type="evidence" value="ECO:0007669"/>
    <property type="project" value="InterPro"/>
</dbReference>
<evidence type="ECO:0000313" key="11">
    <source>
        <dbReference type="EMBL" id="QBZ60840.1"/>
    </source>
</evidence>
<keyword evidence="4 10" id="KW-0812">Transmembrane</keyword>